<name>A0A015SM34_BACFG</name>
<proteinExistence type="predicted"/>
<dbReference type="AlphaFoldDB" id="A0A015SM34"/>
<sequence>MAIRDIPGYLECPLCRSYGAETVLIIIIKNNRIRIRQSSIRLSDSHKNNQI</sequence>
<organism evidence="1 2">
    <name type="scientific">Bacteroides fragilis str. 3988T(B)14</name>
    <dbReference type="NCBI Taxonomy" id="1339315"/>
    <lineage>
        <taxon>Bacteria</taxon>
        <taxon>Pseudomonadati</taxon>
        <taxon>Bacteroidota</taxon>
        <taxon>Bacteroidia</taxon>
        <taxon>Bacteroidales</taxon>
        <taxon>Bacteroidaceae</taxon>
        <taxon>Bacteroides</taxon>
    </lineage>
</organism>
<comment type="caution">
    <text evidence="1">The sequence shown here is derived from an EMBL/GenBank/DDBJ whole genome shotgun (WGS) entry which is preliminary data.</text>
</comment>
<reference evidence="1 2" key="1">
    <citation type="submission" date="2014-02" db="EMBL/GenBank/DDBJ databases">
        <authorList>
            <person name="Sears C."/>
            <person name="Carroll K."/>
            <person name="Sack B.R."/>
            <person name="Qadri F."/>
            <person name="Myers L.L."/>
            <person name="Chung G.-T."/>
            <person name="Escheverria P."/>
            <person name="Fraser C.M."/>
            <person name="Sadzewicz L."/>
            <person name="Shefchek K.A."/>
            <person name="Tallon L."/>
            <person name="Das S.P."/>
            <person name="Daugherty S."/>
            <person name="Mongodin E.F."/>
        </authorList>
    </citation>
    <scope>NUCLEOTIDE SEQUENCE [LARGE SCALE GENOMIC DNA]</scope>
    <source>
        <strain evidence="2">3988T(B)14</strain>
    </source>
</reference>
<evidence type="ECO:0000313" key="2">
    <source>
        <dbReference type="Proteomes" id="UP000020529"/>
    </source>
</evidence>
<dbReference type="EMBL" id="JGCY01000370">
    <property type="protein sequence ID" value="EXY73259.1"/>
    <property type="molecule type" value="Genomic_DNA"/>
</dbReference>
<protein>
    <submittedName>
        <fullName evidence="1">Uncharacterized protein</fullName>
    </submittedName>
</protein>
<dbReference type="Proteomes" id="UP000020529">
    <property type="component" value="Unassembled WGS sequence"/>
</dbReference>
<accession>A0A015SM34</accession>
<gene>
    <name evidence="1" type="ORF">M124_2964</name>
</gene>
<evidence type="ECO:0000313" key="1">
    <source>
        <dbReference type="EMBL" id="EXY73259.1"/>
    </source>
</evidence>